<accession>A0A059PAB2</accession>
<organism evidence="1 2">
    <name type="scientific">Leuconostoc phage LN03</name>
    <dbReference type="NCBI Taxonomy" id="1262515"/>
    <lineage>
        <taxon>Viruses</taxon>
        <taxon>Duplodnaviria</taxon>
        <taxon>Heunggongvirae</taxon>
        <taxon>Uroviricota</taxon>
        <taxon>Caudoviricetes</taxon>
        <taxon>Mccleskeyvirinae</taxon>
        <taxon>Limdunavirus</taxon>
        <taxon>Limdunavirus LN03</taxon>
    </lineage>
</organism>
<proteinExistence type="predicted"/>
<dbReference type="RefSeq" id="YP_009044970.1">
    <property type="nucleotide sequence ID" value="NC_024390.1"/>
</dbReference>
<keyword evidence="2" id="KW-1185">Reference proteome</keyword>
<dbReference type="EMBL" id="KC013022">
    <property type="protein sequence ID" value="AFY98227.1"/>
    <property type="molecule type" value="Genomic_DNA"/>
</dbReference>
<dbReference type="OrthoDB" id="16357at10239"/>
<evidence type="ECO:0000313" key="2">
    <source>
        <dbReference type="Proteomes" id="UP000201275"/>
    </source>
</evidence>
<dbReference type="Proteomes" id="UP000201275">
    <property type="component" value="Segment"/>
</dbReference>
<dbReference type="GeneID" id="19736087"/>
<name>A0A059PAB2_9CAUD</name>
<reference evidence="1 2" key="1">
    <citation type="journal article" date="2014" name="Int. J. Food Microbiol.">
        <title>Sequence and comparative analysis of Leuconostoc dairy bacteriophages.</title>
        <authorList>
            <person name="Kot W."/>
            <person name="Hansen L.H."/>
            <person name="Neve H."/>
            <person name="Hammer K."/>
            <person name="Jacobsen S."/>
            <person name="Pedersen P.D."/>
            <person name="Sorensen S.J."/>
            <person name="Heller K.J."/>
            <person name="Vogensen F.K."/>
        </authorList>
    </citation>
    <scope>NUCLEOTIDE SEQUENCE [LARGE SCALE GENOMIC DNA]</scope>
</reference>
<sequence length="118" mass="13106">MVKRVNSIVDIANGTKKFAIAKVLEKRDKTAQQASSQSNSALGVWHGMAPKGRTGQMVSGVSVKHGKYYSVVYPTHDYRREGAAFMEIVNVQNKRGVHAGFFNRYRTQLGKSFLTSVK</sequence>
<evidence type="ECO:0000313" key="1">
    <source>
        <dbReference type="EMBL" id="AFY98227.1"/>
    </source>
</evidence>
<dbReference type="KEGG" id="vg:19736087"/>
<gene>
    <name evidence="1" type="ORF">phiLN03_016</name>
</gene>
<protein>
    <submittedName>
        <fullName evidence="1">Uncharacterized protein</fullName>
    </submittedName>
</protein>